<feature type="compositionally biased region" description="Polar residues" evidence="1">
    <location>
        <begin position="840"/>
        <end position="862"/>
    </location>
</feature>
<feature type="region of interest" description="Disordered" evidence="1">
    <location>
        <begin position="645"/>
        <end position="683"/>
    </location>
</feature>
<feature type="region of interest" description="Disordered" evidence="1">
    <location>
        <begin position="279"/>
        <end position="413"/>
    </location>
</feature>
<feature type="domain" description="DUF3741" evidence="2">
    <location>
        <begin position="352"/>
        <end position="376"/>
    </location>
</feature>
<sequence>MPSMAKRSDFAQKLLDDLRVRKERMAASQSSNRSSQMAIVNASNDERHHKLLYAYSYAKQNYRGTSGTRTHEMIGSRTGNAHNRSSGNYRSSYVGEASNQIVTYGRGQSPQQIDLSMALAFALDNGGKLRRIDSSTRNSMLGFLQQIGRSSIDFGRSERKSLVIDRHRSSTSSFPAISHLQIEEISKGAQKLNQILRACSNGLNFDRYSIEIGKQLLKGATDLESSLKMLVNLQEASEYMINPRKKNQIKLLDDDEDDDEDDTMKVAEQWQLDLPRFSFDKPSRHRIQEPEKTGHKQRLLASNSTVGTKSNREKQAVITTRSDSHSRSFSSASDVKSISTLTENKNQSRSLESKAEKGRIPNVIAKLMGLDELPESENLKPTTKKDSRSKQKNEGKALQQATQGSTKPAKLRTKSMENLALPKKQKIMDDNKNLEVQKTSSVMEREKYLPAHVSFEVVHDEKPHWKILSGIKGVTRSERLSSEKDKQETDVAQFKQNTANRMDNQQKERKQDNKKHGEQISTGKAETKELISKDMRPQMVAHAYNSSESAPTLQEKPGFNARMLQLEKNHADYPLPRNQKNSHNNLEYQQPFMVRKQEVEEEKKQREDEREQLNAKQTFPVRKQKGNELMSKSVSRPIHDSINVQKNHPQMNQAKQNRKSLKKPTNANQFEGFPNGKHHDDMVTDKSSAEFNIHMKDSMNWNSDQNLSPRESESVSGKEAHISPVVKEKPVQVAVAQKAKVTKVNKKESPRRIDEVATRRNGTVNNLARPLKHQSSILDEVKHRMHGKHSSYDGGEHVRARRHGEAESNRTRTSNQPLNSAKQVQKEATPLEDECKSLKEPQTSASNDTCQNAIPNDQQDQPPVNGGQELKCSIQALDELNGTQEATMDISNPSQQKHQRSTKSSKLELLTESENHLKQILVKSQLFLNTAEALFKLEISTGVLHYSGQGHQGEDSKLTLECGYELMRRTGRRQELIVHPCAKVSISFIKIETFDELVKKLHKDFEKLKLYGRSGREECEVEEYLPRMLQIDVHNKEPDLNSMWDLGWNETMFAFIETDEIIKDVEMHVLNGLLDEITIDLFFN</sequence>
<evidence type="ECO:0000259" key="2">
    <source>
        <dbReference type="Pfam" id="PF14383"/>
    </source>
</evidence>
<evidence type="ECO:0000313" key="3">
    <source>
        <dbReference type="EMBL" id="KAH7524085.1"/>
    </source>
</evidence>
<feature type="compositionally biased region" description="Basic and acidic residues" evidence="1">
    <location>
        <begin position="790"/>
        <end position="810"/>
    </location>
</feature>
<organism evidence="3 4">
    <name type="scientific">Ziziphus jujuba var. spinosa</name>
    <dbReference type="NCBI Taxonomy" id="714518"/>
    <lineage>
        <taxon>Eukaryota</taxon>
        <taxon>Viridiplantae</taxon>
        <taxon>Streptophyta</taxon>
        <taxon>Embryophyta</taxon>
        <taxon>Tracheophyta</taxon>
        <taxon>Spermatophyta</taxon>
        <taxon>Magnoliopsida</taxon>
        <taxon>eudicotyledons</taxon>
        <taxon>Gunneridae</taxon>
        <taxon>Pentapetalae</taxon>
        <taxon>rosids</taxon>
        <taxon>fabids</taxon>
        <taxon>Rosales</taxon>
        <taxon>Rhamnaceae</taxon>
        <taxon>Paliureae</taxon>
        <taxon>Ziziphus</taxon>
    </lineage>
</organism>
<dbReference type="Proteomes" id="UP000813462">
    <property type="component" value="Unassembled WGS sequence"/>
</dbReference>
<feature type="compositionally biased region" description="Polar residues" evidence="1">
    <location>
        <begin position="494"/>
        <end position="503"/>
    </location>
</feature>
<dbReference type="PANTHER" id="PTHR34282">
    <property type="entry name" value="OS01G0228800 PROTEIN-RELATED"/>
    <property type="match status" value="1"/>
</dbReference>
<evidence type="ECO:0000313" key="4">
    <source>
        <dbReference type="Proteomes" id="UP000813462"/>
    </source>
</evidence>
<feature type="compositionally biased region" description="Polar residues" evidence="1">
    <location>
        <begin position="645"/>
        <end position="655"/>
    </location>
</feature>
<feature type="compositionally biased region" description="Polar residues" evidence="1">
    <location>
        <begin position="811"/>
        <end position="823"/>
    </location>
</feature>
<reference evidence="3" key="1">
    <citation type="journal article" date="2021" name="Front. Plant Sci.">
        <title>Chromosome-Scale Genome Assembly for Chinese Sour Jujube and Insights Into Its Genome Evolution and Domestication Signature.</title>
        <authorList>
            <person name="Shen L.-Y."/>
            <person name="Luo H."/>
            <person name="Wang X.-L."/>
            <person name="Wang X.-M."/>
            <person name="Qiu X.-J."/>
            <person name="Liu H."/>
            <person name="Zhou S.-S."/>
            <person name="Jia K.-H."/>
            <person name="Nie S."/>
            <person name="Bao Y.-T."/>
            <person name="Zhang R.-G."/>
            <person name="Yun Q.-Z."/>
            <person name="Chai Y.-H."/>
            <person name="Lu J.-Y."/>
            <person name="Li Y."/>
            <person name="Zhao S.-W."/>
            <person name="Mao J.-F."/>
            <person name="Jia S.-G."/>
            <person name="Mao Y.-M."/>
        </authorList>
    </citation>
    <scope>NUCLEOTIDE SEQUENCE</scope>
    <source>
        <strain evidence="3">AT0</strain>
        <tissue evidence="3">Leaf</tissue>
    </source>
</reference>
<feature type="compositionally biased region" description="Polar residues" evidence="1">
    <location>
        <begin position="334"/>
        <end position="350"/>
    </location>
</feature>
<accession>A0A978V850</accession>
<dbReference type="EMBL" id="JAEACU010000006">
    <property type="protein sequence ID" value="KAH7524085.1"/>
    <property type="molecule type" value="Genomic_DNA"/>
</dbReference>
<gene>
    <name evidence="3" type="ORF">FEM48_Zijuj06G0081300</name>
</gene>
<proteinExistence type="predicted"/>
<dbReference type="InterPro" id="IPR032795">
    <property type="entry name" value="DUF3741-assoc"/>
</dbReference>
<feature type="compositionally biased region" description="Polar residues" evidence="1">
    <location>
        <begin position="300"/>
        <end position="309"/>
    </location>
</feature>
<feature type="region of interest" description="Disordered" evidence="1">
    <location>
        <begin position="476"/>
        <end position="527"/>
    </location>
</feature>
<feature type="compositionally biased region" description="Basic and acidic residues" evidence="1">
    <location>
        <begin position="279"/>
        <end position="294"/>
    </location>
</feature>
<feature type="region of interest" description="Disordered" evidence="1">
    <location>
        <begin position="783"/>
        <end position="868"/>
    </location>
</feature>
<dbReference type="Pfam" id="PF14383">
    <property type="entry name" value="VARLMGL"/>
    <property type="match status" value="1"/>
</dbReference>
<name>A0A978V850_ZIZJJ</name>
<protein>
    <recommendedName>
        <fullName evidence="2">DUF3741 domain-containing protein</fullName>
    </recommendedName>
</protein>
<feature type="compositionally biased region" description="Basic and acidic residues" evidence="1">
    <location>
        <begin position="476"/>
        <end position="489"/>
    </location>
</feature>
<feature type="region of interest" description="Disordered" evidence="1">
    <location>
        <begin position="65"/>
        <end position="86"/>
    </location>
</feature>
<comment type="caution">
    <text evidence="3">The sequence shown here is derived from an EMBL/GenBank/DDBJ whole genome shotgun (WGS) entry which is preliminary data.</text>
</comment>
<feature type="compositionally biased region" description="Polar residues" evidence="1">
    <location>
        <begin position="77"/>
        <end position="86"/>
    </location>
</feature>
<dbReference type="PANTHER" id="PTHR34282:SF1">
    <property type="entry name" value="DUF3741 DOMAIN-CONTAINING PROTEIN"/>
    <property type="match status" value="1"/>
</dbReference>
<evidence type="ECO:0000256" key="1">
    <source>
        <dbReference type="SAM" id="MobiDB-lite"/>
    </source>
</evidence>
<feature type="compositionally biased region" description="Basic and acidic residues" evidence="1">
    <location>
        <begin position="504"/>
        <end position="518"/>
    </location>
</feature>
<feature type="compositionally biased region" description="Basic and acidic residues" evidence="1">
    <location>
        <begin position="383"/>
        <end position="395"/>
    </location>
</feature>
<dbReference type="AlphaFoldDB" id="A0A978V850"/>